<dbReference type="AlphaFoldDB" id="A0A658R5C9"/>
<comment type="caution">
    <text evidence="1">The sequence shown here is derived from an EMBL/GenBank/DDBJ whole genome shotgun (WGS) entry which is preliminary data.</text>
</comment>
<sequence length="187" mass="20614">MFNVPRRRADQEMDMLLSFDTGDDGGKRHKGYAIGSRPIKRDAQPEFPGATIECDCESVEAVELSDGREIHIFSSKALFGPGGNLHDLTKGAHEVALIELGKYTLICRSEPTADGRLAIEIADRRDRVLLTGIGDVFDELTVEGRTTPAQLVFSFHIAHPYRRWSPAWCAHTGGTVRNPGTTPVKLK</sequence>
<dbReference type="Proteomes" id="UP000198263">
    <property type="component" value="Unassembled WGS sequence"/>
</dbReference>
<evidence type="ECO:0000313" key="2">
    <source>
        <dbReference type="Proteomes" id="UP000198263"/>
    </source>
</evidence>
<protein>
    <submittedName>
        <fullName evidence="1">Uncharacterized protein</fullName>
    </submittedName>
</protein>
<dbReference type="EMBL" id="FCNV02000027">
    <property type="protein sequence ID" value="SAL52450.1"/>
    <property type="molecule type" value="Genomic_DNA"/>
</dbReference>
<accession>A0A658R5C9</accession>
<proteinExistence type="predicted"/>
<keyword evidence="2" id="KW-1185">Reference proteome</keyword>
<name>A0A658R5C9_9BURK</name>
<reference evidence="1 2" key="1">
    <citation type="submission" date="2016-01" db="EMBL/GenBank/DDBJ databases">
        <authorList>
            <person name="Peeters C."/>
        </authorList>
    </citation>
    <scope>NUCLEOTIDE SEQUENCE [LARGE SCALE GENOMIC DNA]</scope>
    <source>
        <strain evidence="1">LMG 29315</strain>
    </source>
</reference>
<organism evidence="1 2">
    <name type="scientific">Caballeronia concitans</name>
    <dbReference type="NCBI Taxonomy" id="1777133"/>
    <lineage>
        <taxon>Bacteria</taxon>
        <taxon>Pseudomonadati</taxon>
        <taxon>Pseudomonadota</taxon>
        <taxon>Betaproteobacteria</taxon>
        <taxon>Burkholderiales</taxon>
        <taxon>Burkholderiaceae</taxon>
        <taxon>Caballeronia</taxon>
    </lineage>
</organism>
<evidence type="ECO:0000313" key="1">
    <source>
        <dbReference type="EMBL" id="SAL52450.1"/>
    </source>
</evidence>
<gene>
    <name evidence="1" type="ORF">AWB72_05587</name>
</gene>